<proteinExistence type="predicted"/>
<protein>
    <submittedName>
        <fullName evidence="2">Uncharacterized protein</fullName>
    </submittedName>
</protein>
<feature type="region of interest" description="Disordered" evidence="1">
    <location>
        <begin position="102"/>
        <end position="133"/>
    </location>
</feature>
<dbReference type="HOGENOM" id="CLU_414211_0_0_1"/>
<feature type="region of interest" description="Disordered" evidence="1">
    <location>
        <begin position="1"/>
        <end position="22"/>
    </location>
</feature>
<name>Q22HJ8_TETTS</name>
<organism evidence="2 3">
    <name type="scientific">Tetrahymena thermophila (strain SB210)</name>
    <dbReference type="NCBI Taxonomy" id="312017"/>
    <lineage>
        <taxon>Eukaryota</taxon>
        <taxon>Sar</taxon>
        <taxon>Alveolata</taxon>
        <taxon>Ciliophora</taxon>
        <taxon>Intramacronucleata</taxon>
        <taxon>Oligohymenophorea</taxon>
        <taxon>Hymenostomatida</taxon>
        <taxon>Tetrahymenina</taxon>
        <taxon>Tetrahymenidae</taxon>
        <taxon>Tetrahymena</taxon>
    </lineage>
</organism>
<dbReference type="RefSeq" id="XP_001032366.1">
    <property type="nucleotide sequence ID" value="XM_001032366.3"/>
</dbReference>
<feature type="region of interest" description="Disordered" evidence="1">
    <location>
        <begin position="623"/>
        <end position="663"/>
    </location>
</feature>
<feature type="compositionally biased region" description="Low complexity" evidence="1">
    <location>
        <begin position="628"/>
        <end position="642"/>
    </location>
</feature>
<reference evidence="3" key="1">
    <citation type="journal article" date="2006" name="PLoS Biol.">
        <title>Macronuclear genome sequence of the ciliate Tetrahymena thermophila, a model eukaryote.</title>
        <authorList>
            <person name="Eisen J.A."/>
            <person name="Coyne R.S."/>
            <person name="Wu M."/>
            <person name="Wu D."/>
            <person name="Thiagarajan M."/>
            <person name="Wortman J.R."/>
            <person name="Badger J.H."/>
            <person name="Ren Q."/>
            <person name="Amedeo P."/>
            <person name="Jones K.M."/>
            <person name="Tallon L.J."/>
            <person name="Delcher A.L."/>
            <person name="Salzberg S.L."/>
            <person name="Silva J.C."/>
            <person name="Haas B.J."/>
            <person name="Majoros W.H."/>
            <person name="Farzad M."/>
            <person name="Carlton J.M."/>
            <person name="Smith R.K. Jr."/>
            <person name="Garg J."/>
            <person name="Pearlman R.E."/>
            <person name="Karrer K.M."/>
            <person name="Sun L."/>
            <person name="Manning G."/>
            <person name="Elde N.C."/>
            <person name="Turkewitz A.P."/>
            <person name="Asai D.J."/>
            <person name="Wilkes D.E."/>
            <person name="Wang Y."/>
            <person name="Cai H."/>
            <person name="Collins K."/>
            <person name="Stewart B.A."/>
            <person name="Lee S.R."/>
            <person name="Wilamowska K."/>
            <person name="Weinberg Z."/>
            <person name="Ruzzo W.L."/>
            <person name="Wloga D."/>
            <person name="Gaertig J."/>
            <person name="Frankel J."/>
            <person name="Tsao C.-C."/>
            <person name="Gorovsky M.A."/>
            <person name="Keeling P.J."/>
            <person name="Waller R.F."/>
            <person name="Patron N.J."/>
            <person name="Cherry J.M."/>
            <person name="Stover N.A."/>
            <person name="Krieger C.J."/>
            <person name="del Toro C."/>
            <person name="Ryder H.F."/>
            <person name="Williamson S.C."/>
            <person name="Barbeau R.A."/>
            <person name="Hamilton E.P."/>
            <person name="Orias E."/>
        </authorList>
    </citation>
    <scope>NUCLEOTIDE SEQUENCE [LARGE SCALE GENOMIC DNA]</scope>
    <source>
        <strain evidence="3">SB210</strain>
    </source>
</reference>
<feature type="compositionally biased region" description="Low complexity" evidence="1">
    <location>
        <begin position="102"/>
        <end position="115"/>
    </location>
</feature>
<sequence>MNSNRYYKEEKSKSRKQGPRVYTYQNKDISSIQQQIVVDLSQSSYSQPQTLYDDDSIYTFCQSQNKKQAKHFSTQSVSISVENSLDNNLQLKGYQNSFQSSVSIKVSSSNNQPKPNKNKGKQENKKNNNLKKCTSLKSIVDPLSEQQDKSASISSISFSNSIKFEPNRNKFQSSVDSIDSSNKRLTRSASQNQNQIIFNNIFSGMQHIKDKMIQQNISSNTSSRMAKKNITKAVGVQNLNKSQNSILNCSTITDSDICQIEKTKYKKKGYNNSQESSVEASKTNFLVGAASTTQPKQRKNEKNYSQENELDDDEEDDELYYLRQTAKAYDNRKANENRFVFADEKDYKNLQNQKMFDENSKPSFKIVKKSNNIFNDKACLKNETKDSSYINQGTRKADSAQTSVTQCKEQLERNQQSKLFEKHQNGTKKGLDKAPFFFFDEDEDLRFSNKLSSLKSQDETHLNIDDQNIWNKNSCLNHNSSEKNQYKQNNNKLDFFNIKQLNNQNIWNQDHVNETEQIDLNQMFQKRIKNSQQNNQCFGVDSAFTIDYEKLRYTSQNSNRIRHYEFNCFKDKDLRIDQKFQKKIQELTLDDDNQTDDETLDYYVEVCFNDLLVGIEMNKSESQEFYGESESNSSSSNSQNSSKKMDPLWRYFRPPNHSEIVEA</sequence>
<dbReference type="EMBL" id="GG662588">
    <property type="protein sequence ID" value="EAR84703.1"/>
    <property type="molecule type" value="Genomic_DNA"/>
</dbReference>
<dbReference type="KEGG" id="tet:TTHERM_00637050"/>
<feature type="region of interest" description="Disordered" evidence="1">
    <location>
        <begin position="289"/>
        <end position="316"/>
    </location>
</feature>
<dbReference type="Proteomes" id="UP000009168">
    <property type="component" value="Unassembled WGS sequence"/>
</dbReference>
<accession>Q22HJ8</accession>
<keyword evidence="3" id="KW-1185">Reference proteome</keyword>
<dbReference type="InParanoid" id="Q22HJ8"/>
<evidence type="ECO:0000313" key="2">
    <source>
        <dbReference type="EMBL" id="EAR84703.1"/>
    </source>
</evidence>
<dbReference type="AlphaFoldDB" id="Q22HJ8"/>
<evidence type="ECO:0000256" key="1">
    <source>
        <dbReference type="SAM" id="MobiDB-lite"/>
    </source>
</evidence>
<gene>
    <name evidence="2" type="ORF">TTHERM_00637050</name>
</gene>
<feature type="compositionally biased region" description="Basic and acidic residues" evidence="1">
    <location>
        <begin position="1"/>
        <end position="12"/>
    </location>
</feature>
<dbReference type="eggNOG" id="ENOG502T3NP">
    <property type="taxonomic scope" value="Eukaryota"/>
</dbReference>
<dbReference type="GeneID" id="7846560"/>
<evidence type="ECO:0000313" key="3">
    <source>
        <dbReference type="Proteomes" id="UP000009168"/>
    </source>
</evidence>